<dbReference type="Gene3D" id="2.115.10.20">
    <property type="entry name" value="Glycosyl hydrolase domain, family 43"/>
    <property type="match status" value="2"/>
</dbReference>
<evidence type="ECO:0000313" key="2">
    <source>
        <dbReference type="Proteomes" id="UP001596408"/>
    </source>
</evidence>
<name>A0ABD5TYK9_9EURY</name>
<dbReference type="AlphaFoldDB" id="A0ABD5TYK9"/>
<gene>
    <name evidence="1" type="ORF">ACFQEV_11710</name>
</gene>
<reference evidence="1 2" key="1">
    <citation type="journal article" date="2019" name="Int. J. Syst. Evol. Microbiol.">
        <title>The Global Catalogue of Microorganisms (GCM) 10K type strain sequencing project: providing services to taxonomists for standard genome sequencing and annotation.</title>
        <authorList>
            <consortium name="The Broad Institute Genomics Platform"/>
            <consortium name="The Broad Institute Genome Sequencing Center for Infectious Disease"/>
            <person name="Wu L."/>
            <person name="Ma J."/>
        </authorList>
    </citation>
    <scope>NUCLEOTIDE SEQUENCE [LARGE SCALE GENOMIC DNA]</scope>
    <source>
        <strain evidence="1 2">YIM 94188</strain>
    </source>
</reference>
<dbReference type="RefSeq" id="WP_379696076.1">
    <property type="nucleotide sequence ID" value="NZ_JBHSXH010000015.1"/>
</dbReference>
<protein>
    <submittedName>
        <fullName evidence="1">Uncharacterized protein</fullName>
    </submittedName>
</protein>
<accession>A0ABD5TYK9</accession>
<organism evidence="1 2">
    <name type="scientific">Halopelagius fulvigenes</name>
    <dbReference type="NCBI Taxonomy" id="1198324"/>
    <lineage>
        <taxon>Archaea</taxon>
        <taxon>Methanobacteriati</taxon>
        <taxon>Methanobacteriota</taxon>
        <taxon>Stenosarchaea group</taxon>
        <taxon>Halobacteria</taxon>
        <taxon>Halobacteriales</taxon>
        <taxon>Haloferacaceae</taxon>
    </lineage>
</organism>
<dbReference type="Proteomes" id="UP001596408">
    <property type="component" value="Unassembled WGS sequence"/>
</dbReference>
<dbReference type="InterPro" id="IPR023296">
    <property type="entry name" value="Glyco_hydro_beta-prop_sf"/>
</dbReference>
<comment type="caution">
    <text evidence="1">The sequence shown here is derived from an EMBL/GenBank/DDBJ whole genome shotgun (WGS) entry which is preliminary data.</text>
</comment>
<keyword evidence="2" id="KW-1185">Reference proteome</keyword>
<sequence length="413" mass="44862">MAPGKIVRYTETSGSWRWDAQGIDVSASRPLDIVAPDVADLVHDDPNIPLEKYVDADINTNISPVDGLDIKPETADADLVSTRHSIVDNLSATPVTPANPRIQNQKRDWSWEDITWEDKGSPIIDGSASASPDGATYPTIINAEEALASPIDTYYCYWSGHDAGAGIELSTAPSLWGPWTFHGRVISDTALGDNHVASPSAVVDSRNSRLNLYVHSPDGGSQDTYLMTAPLSGDGTSFTLQKKVLKCSADGRWDEQERSYFSVRRIGRKFVGVYQGRDGPNNAPGIGVAWSMDGENWETKPSPAFDNTQWQNYAPREYNGGSPALSSVGGRVAIHYGDRAGPHARALPFSDHEKTAFGGGEVVYSPPAWADATGVNAYDFYNDGEYLHMFYYAKVSNNSNIGVARAKLGEINQ</sequence>
<proteinExistence type="predicted"/>
<dbReference type="SUPFAM" id="SSF75005">
    <property type="entry name" value="Arabinanase/levansucrase/invertase"/>
    <property type="match status" value="1"/>
</dbReference>
<evidence type="ECO:0000313" key="1">
    <source>
        <dbReference type="EMBL" id="MFC6825650.1"/>
    </source>
</evidence>
<dbReference type="EMBL" id="JBHSXH010000015">
    <property type="protein sequence ID" value="MFC6825650.1"/>
    <property type="molecule type" value="Genomic_DNA"/>
</dbReference>